<accession>A0A9D4U1C2</accession>
<organism evidence="2 3">
    <name type="scientific">Adiantum capillus-veneris</name>
    <name type="common">Maidenhair fern</name>
    <dbReference type="NCBI Taxonomy" id="13818"/>
    <lineage>
        <taxon>Eukaryota</taxon>
        <taxon>Viridiplantae</taxon>
        <taxon>Streptophyta</taxon>
        <taxon>Embryophyta</taxon>
        <taxon>Tracheophyta</taxon>
        <taxon>Polypodiopsida</taxon>
        <taxon>Polypodiidae</taxon>
        <taxon>Polypodiales</taxon>
        <taxon>Pteridineae</taxon>
        <taxon>Pteridaceae</taxon>
        <taxon>Vittarioideae</taxon>
        <taxon>Adiantum</taxon>
    </lineage>
</organism>
<evidence type="ECO:0000256" key="1">
    <source>
        <dbReference type="SAM" id="MobiDB-lite"/>
    </source>
</evidence>
<keyword evidence="3" id="KW-1185">Reference proteome</keyword>
<comment type="caution">
    <text evidence="2">The sequence shown here is derived from an EMBL/GenBank/DDBJ whole genome shotgun (WGS) entry which is preliminary data.</text>
</comment>
<feature type="region of interest" description="Disordered" evidence="1">
    <location>
        <begin position="1"/>
        <end position="22"/>
    </location>
</feature>
<protein>
    <submittedName>
        <fullName evidence="2">Uncharacterized protein</fullName>
    </submittedName>
</protein>
<name>A0A9D4U1C2_ADICA</name>
<dbReference type="AlphaFoldDB" id="A0A9D4U1C2"/>
<evidence type="ECO:0000313" key="3">
    <source>
        <dbReference type="Proteomes" id="UP000886520"/>
    </source>
</evidence>
<evidence type="ECO:0000313" key="2">
    <source>
        <dbReference type="EMBL" id="KAI5059811.1"/>
    </source>
</evidence>
<reference evidence="2" key="1">
    <citation type="submission" date="2021-01" db="EMBL/GenBank/DDBJ databases">
        <title>Adiantum capillus-veneris genome.</title>
        <authorList>
            <person name="Fang Y."/>
            <person name="Liao Q."/>
        </authorList>
    </citation>
    <scope>NUCLEOTIDE SEQUENCE</scope>
    <source>
        <strain evidence="2">H3</strain>
        <tissue evidence="2">Leaf</tissue>
    </source>
</reference>
<gene>
    <name evidence="2" type="ORF">GOP47_0026130</name>
</gene>
<proteinExistence type="predicted"/>
<dbReference type="EMBL" id="JABFUD020000025">
    <property type="protein sequence ID" value="KAI5059811.1"/>
    <property type="molecule type" value="Genomic_DNA"/>
</dbReference>
<dbReference type="Proteomes" id="UP000886520">
    <property type="component" value="Chromosome 25"/>
</dbReference>
<sequence length="102" mass="11315">MGQSQHTQVAPPPPPPPPPQQQLQVDVQLANDGMNLALVPYAREFLPLLVISEIGEASPKFAIEGKILNLYGTYKVASDKYSSYLKLDIVDTVYRHYTFSVV</sequence>
<feature type="compositionally biased region" description="Pro residues" evidence="1">
    <location>
        <begin position="10"/>
        <end position="20"/>
    </location>
</feature>